<feature type="domain" description="Squalene cyclase N-terminal" evidence="3">
    <location>
        <begin position="29"/>
        <end position="325"/>
    </location>
</feature>
<dbReference type="GeneID" id="19236707"/>
<dbReference type="OMA" id="FAWEDEK"/>
<keyword evidence="5" id="KW-1185">Reference proteome</keyword>
<dbReference type="RefSeq" id="XP_007786980.1">
    <property type="nucleotide sequence ID" value="XM_007788790.1"/>
</dbReference>
<dbReference type="InterPro" id="IPR032697">
    <property type="entry name" value="SQ_cyclase_N"/>
</dbReference>
<evidence type="ECO:0000259" key="2">
    <source>
        <dbReference type="Pfam" id="PF13243"/>
    </source>
</evidence>
<dbReference type="PANTHER" id="PTHR11764">
    <property type="entry name" value="TERPENE CYCLASE/MUTASE FAMILY MEMBER"/>
    <property type="match status" value="1"/>
</dbReference>
<organism evidence="4 5">
    <name type="scientific">Endocarpon pusillum (strain Z07020 / HMAS-L-300199)</name>
    <name type="common">Lichen-forming fungus</name>
    <dbReference type="NCBI Taxonomy" id="1263415"/>
    <lineage>
        <taxon>Eukaryota</taxon>
        <taxon>Fungi</taxon>
        <taxon>Dikarya</taxon>
        <taxon>Ascomycota</taxon>
        <taxon>Pezizomycotina</taxon>
        <taxon>Eurotiomycetes</taxon>
        <taxon>Chaetothyriomycetidae</taxon>
        <taxon>Verrucariales</taxon>
        <taxon>Verrucariaceae</taxon>
        <taxon>Endocarpon</taxon>
    </lineage>
</organism>
<evidence type="ECO:0008006" key="6">
    <source>
        <dbReference type="Google" id="ProtNLM"/>
    </source>
</evidence>
<keyword evidence="1" id="KW-0677">Repeat</keyword>
<dbReference type="Pfam" id="PF13243">
    <property type="entry name" value="SQHop_cyclase_C"/>
    <property type="match status" value="1"/>
</dbReference>
<dbReference type="PANTHER" id="PTHR11764:SF82">
    <property type="entry name" value="TERPENE CYCLASE_MUTASE FAMILY MEMBER"/>
    <property type="match status" value="1"/>
</dbReference>
<dbReference type="Proteomes" id="UP000019373">
    <property type="component" value="Unassembled WGS sequence"/>
</dbReference>
<dbReference type="InterPro" id="IPR032696">
    <property type="entry name" value="SQ_cyclase_C"/>
</dbReference>
<reference evidence="5" key="1">
    <citation type="journal article" date="2014" name="BMC Genomics">
        <title>Genome characteristics reveal the impact of lichenization on lichen-forming fungus Endocarpon pusillum Hedwig (Verrucariales, Ascomycota).</title>
        <authorList>
            <person name="Wang Y.-Y."/>
            <person name="Liu B."/>
            <person name="Zhang X.-Y."/>
            <person name="Zhou Q.-M."/>
            <person name="Zhang T."/>
            <person name="Li H."/>
            <person name="Yu Y.-F."/>
            <person name="Zhang X.-L."/>
            <person name="Hao X.-Y."/>
            <person name="Wang M."/>
            <person name="Wang L."/>
            <person name="Wei J.-C."/>
        </authorList>
    </citation>
    <scope>NUCLEOTIDE SEQUENCE [LARGE SCALE GENOMIC DNA]</scope>
    <source>
        <strain evidence="5">Z07020 / HMAS-L-300199</strain>
    </source>
</reference>
<dbReference type="OrthoDB" id="21502at2759"/>
<evidence type="ECO:0000256" key="1">
    <source>
        <dbReference type="ARBA" id="ARBA00022737"/>
    </source>
</evidence>
<evidence type="ECO:0000259" key="3">
    <source>
        <dbReference type="Pfam" id="PF13249"/>
    </source>
</evidence>
<feature type="domain" description="Squalene cyclase C-terminal" evidence="2">
    <location>
        <begin position="335"/>
        <end position="457"/>
    </location>
</feature>
<dbReference type="eggNOG" id="KOG0497">
    <property type="taxonomic scope" value="Eukaryota"/>
</dbReference>
<proteinExistence type="predicted"/>
<evidence type="ECO:0000313" key="4">
    <source>
        <dbReference type="EMBL" id="ERF75822.1"/>
    </source>
</evidence>
<dbReference type="GO" id="GO:0005811">
    <property type="term" value="C:lipid droplet"/>
    <property type="evidence" value="ECO:0007669"/>
    <property type="project" value="InterPro"/>
</dbReference>
<name>U1GDY6_ENDPU</name>
<dbReference type="Gene3D" id="1.50.10.20">
    <property type="match status" value="1"/>
</dbReference>
<evidence type="ECO:0000313" key="5">
    <source>
        <dbReference type="Proteomes" id="UP000019373"/>
    </source>
</evidence>
<dbReference type="GO" id="GO:0016866">
    <property type="term" value="F:intramolecular transferase activity"/>
    <property type="evidence" value="ECO:0007669"/>
    <property type="project" value="InterPro"/>
</dbReference>
<protein>
    <recommendedName>
        <fullName evidence="6">Squalene cyclase N-terminal domain-containing protein</fullName>
    </recommendedName>
</protein>
<dbReference type="SUPFAM" id="SSF48239">
    <property type="entry name" value="Terpenoid cyclases/Protein prenyltransferases"/>
    <property type="match status" value="1"/>
</dbReference>
<dbReference type="EMBL" id="KE720798">
    <property type="protein sequence ID" value="ERF75822.1"/>
    <property type="molecule type" value="Genomic_DNA"/>
</dbReference>
<dbReference type="InterPro" id="IPR018333">
    <property type="entry name" value="Squalene_cyclase"/>
</dbReference>
<gene>
    <name evidence="4" type="ORF">EPUS_01652</name>
</gene>
<dbReference type="InterPro" id="IPR008930">
    <property type="entry name" value="Terpenoid_cyclase/PrenylTrfase"/>
</dbReference>
<dbReference type="Pfam" id="PF13249">
    <property type="entry name" value="SQHop_cyclase_N"/>
    <property type="match status" value="1"/>
</dbReference>
<dbReference type="HOGENOM" id="CLU_597202_0_0_1"/>
<dbReference type="GO" id="GO:0016104">
    <property type="term" value="P:triterpenoid biosynthetic process"/>
    <property type="evidence" value="ECO:0007669"/>
    <property type="project" value="InterPro"/>
</dbReference>
<accession>U1GDY6</accession>
<dbReference type="AlphaFoldDB" id="U1GDY6"/>
<sequence>MTEKSGLVGTARDLGLVDGILDVTRTLSLAEKHAFGLQKPDGEWCAEFKTGIFSLTEHIFFCQIWGIDKSADAGLFQKFLLSLQNSDGSWSAAPDYPGEVSLTAEAYLALRILGVEADCTELLRARHFVRNAGGLAKVRILTRFHLAQFGLWPWTAVPQLPPELILLPLQSPIHIYKLWYVARATIVPMAIIRHHEPIFALPNGKSASNNYLDELWLDPQHKSVPYGRSLLDLSKNDPVGFAFHAADHLMHTLRVVMQYTPMRYLARKRSVNWILEHQSGDGTWFGYLTAMHCSMSALLLEGFTTDDLRIRRALTAMETWMWEDEQGKRIQLSTSPLWDTPMMISALCMSGVRRDDYRLQRAAEWCKTQQIFGSDTEVARYCPDLASGGGFAFQYHNPWIPDVDDTAAVALALYAQDDGALEKYSFVRAAEWALSMQNKDGGWAAFDRDCDNTWLHKW</sequence>
<dbReference type="SUPFAM" id="SSF81853">
    <property type="entry name" value="Family 10 polysaccharide lyase"/>
    <property type="match status" value="1"/>
</dbReference>